<keyword evidence="2" id="KW-1185">Reference proteome</keyword>
<gene>
    <name evidence="1" type="ORF">DMB65_19680</name>
</gene>
<evidence type="ECO:0000313" key="1">
    <source>
        <dbReference type="EMBL" id="PXY39100.1"/>
    </source>
</evidence>
<sequence length="63" mass="7600">MNNGIEPFRFEPKENLFRFYIQTKQKEKSIKIAREIINLPVKIKSNKIDICKTEAEKYLKNNR</sequence>
<comment type="caution">
    <text evidence="1">The sequence shown here is derived from an EMBL/GenBank/DDBJ whole genome shotgun (WGS) entry which is preliminary data.</text>
</comment>
<reference evidence="1 2" key="1">
    <citation type="submission" date="2018-05" db="EMBL/GenBank/DDBJ databases">
        <title>Flavobacterium sp. strain IMCC34759, incomplete genome.</title>
        <authorList>
            <person name="Joung Y."/>
            <person name="Cho J."/>
        </authorList>
    </citation>
    <scope>NUCLEOTIDE SEQUENCE [LARGE SCALE GENOMIC DNA]</scope>
    <source>
        <strain evidence="1 2">IMCC34759</strain>
    </source>
</reference>
<accession>A0A2V4BN97</accession>
<organism evidence="1 2">
    <name type="scientific">Flavobacterium cheongpyeongense</name>
    <dbReference type="NCBI Taxonomy" id="2212651"/>
    <lineage>
        <taxon>Bacteria</taxon>
        <taxon>Pseudomonadati</taxon>
        <taxon>Bacteroidota</taxon>
        <taxon>Flavobacteriia</taxon>
        <taxon>Flavobacteriales</taxon>
        <taxon>Flavobacteriaceae</taxon>
        <taxon>Flavobacterium</taxon>
    </lineage>
</organism>
<protein>
    <submittedName>
        <fullName evidence="1">Uncharacterized protein</fullName>
    </submittedName>
</protein>
<proteinExistence type="predicted"/>
<dbReference type="EMBL" id="QJHK01000025">
    <property type="protein sequence ID" value="PXY39100.1"/>
    <property type="molecule type" value="Genomic_DNA"/>
</dbReference>
<name>A0A2V4BN97_9FLAO</name>
<evidence type="ECO:0000313" key="2">
    <source>
        <dbReference type="Proteomes" id="UP000247903"/>
    </source>
</evidence>
<dbReference type="AlphaFoldDB" id="A0A2V4BN97"/>
<dbReference type="Proteomes" id="UP000247903">
    <property type="component" value="Unassembled WGS sequence"/>
</dbReference>